<proteinExistence type="predicted"/>
<accession>A0ABP9D9R3</accession>
<evidence type="ECO:0000313" key="3">
    <source>
        <dbReference type="Proteomes" id="UP001501752"/>
    </source>
</evidence>
<sequence>MRPRPGGVGVQEQPADGAQLRPVLSGDGDHHAGVRVDQDLAAPSAGRDQVAAAVSGRSDGQQRARVGGGDSEDDEFGAGSSG</sequence>
<dbReference type="Proteomes" id="UP001501752">
    <property type="component" value="Unassembled WGS sequence"/>
</dbReference>
<protein>
    <submittedName>
        <fullName evidence="2">Uncharacterized protein</fullName>
    </submittedName>
</protein>
<reference evidence="3" key="1">
    <citation type="journal article" date="2019" name="Int. J. Syst. Evol. Microbiol.">
        <title>The Global Catalogue of Microorganisms (GCM) 10K type strain sequencing project: providing services to taxonomists for standard genome sequencing and annotation.</title>
        <authorList>
            <consortium name="The Broad Institute Genomics Platform"/>
            <consortium name="The Broad Institute Genome Sequencing Center for Infectious Disease"/>
            <person name="Wu L."/>
            <person name="Ma J."/>
        </authorList>
    </citation>
    <scope>NUCLEOTIDE SEQUENCE [LARGE SCALE GENOMIC DNA]</scope>
    <source>
        <strain evidence="3">JCM 13006</strain>
    </source>
</reference>
<keyword evidence="3" id="KW-1185">Reference proteome</keyword>
<comment type="caution">
    <text evidence="2">The sequence shown here is derived from an EMBL/GenBank/DDBJ whole genome shotgun (WGS) entry which is preliminary data.</text>
</comment>
<organism evidence="2 3">
    <name type="scientific">Kitasatospora terrestris</name>
    <dbReference type="NCBI Taxonomy" id="258051"/>
    <lineage>
        <taxon>Bacteria</taxon>
        <taxon>Bacillati</taxon>
        <taxon>Actinomycetota</taxon>
        <taxon>Actinomycetes</taxon>
        <taxon>Kitasatosporales</taxon>
        <taxon>Streptomycetaceae</taxon>
        <taxon>Kitasatospora</taxon>
    </lineage>
</organism>
<gene>
    <name evidence="2" type="ORF">GCM10023235_09090</name>
</gene>
<evidence type="ECO:0000256" key="1">
    <source>
        <dbReference type="SAM" id="MobiDB-lite"/>
    </source>
</evidence>
<evidence type="ECO:0000313" key="2">
    <source>
        <dbReference type="EMBL" id="GAA4836377.1"/>
    </source>
</evidence>
<dbReference type="EMBL" id="BAABIS010000001">
    <property type="protein sequence ID" value="GAA4836377.1"/>
    <property type="molecule type" value="Genomic_DNA"/>
</dbReference>
<name>A0ABP9D9R3_9ACTN</name>
<feature type="region of interest" description="Disordered" evidence="1">
    <location>
        <begin position="1"/>
        <end position="82"/>
    </location>
</feature>
<feature type="compositionally biased region" description="Basic and acidic residues" evidence="1">
    <location>
        <begin position="27"/>
        <end position="38"/>
    </location>
</feature>